<evidence type="ECO:0000313" key="3">
    <source>
        <dbReference type="Proteomes" id="UP000823775"/>
    </source>
</evidence>
<keyword evidence="3" id="KW-1185">Reference proteome</keyword>
<gene>
    <name evidence="2" type="ORF">HAX54_024190</name>
</gene>
<organism evidence="2 3">
    <name type="scientific">Datura stramonium</name>
    <name type="common">Jimsonweed</name>
    <name type="synonym">Common thornapple</name>
    <dbReference type="NCBI Taxonomy" id="4076"/>
    <lineage>
        <taxon>Eukaryota</taxon>
        <taxon>Viridiplantae</taxon>
        <taxon>Streptophyta</taxon>
        <taxon>Embryophyta</taxon>
        <taxon>Tracheophyta</taxon>
        <taxon>Spermatophyta</taxon>
        <taxon>Magnoliopsida</taxon>
        <taxon>eudicotyledons</taxon>
        <taxon>Gunneridae</taxon>
        <taxon>Pentapetalae</taxon>
        <taxon>asterids</taxon>
        <taxon>lamiids</taxon>
        <taxon>Solanales</taxon>
        <taxon>Solanaceae</taxon>
        <taxon>Solanoideae</taxon>
        <taxon>Datureae</taxon>
        <taxon>Datura</taxon>
    </lineage>
</organism>
<name>A0ABS8UYS6_DATST</name>
<protein>
    <submittedName>
        <fullName evidence="2">Uncharacterized protein</fullName>
    </submittedName>
</protein>
<evidence type="ECO:0000313" key="2">
    <source>
        <dbReference type="EMBL" id="MCD9639574.1"/>
    </source>
</evidence>
<feature type="compositionally biased region" description="Acidic residues" evidence="1">
    <location>
        <begin position="40"/>
        <end position="49"/>
    </location>
</feature>
<feature type="non-terminal residue" evidence="2">
    <location>
        <position position="1"/>
    </location>
</feature>
<accession>A0ABS8UYS6</accession>
<feature type="region of interest" description="Disordered" evidence="1">
    <location>
        <begin position="38"/>
        <end position="82"/>
    </location>
</feature>
<reference evidence="2 3" key="1">
    <citation type="journal article" date="2021" name="BMC Genomics">
        <title>Datura genome reveals duplications of psychoactive alkaloid biosynthetic genes and high mutation rate following tissue culture.</title>
        <authorList>
            <person name="Rajewski A."/>
            <person name="Carter-House D."/>
            <person name="Stajich J."/>
            <person name="Litt A."/>
        </authorList>
    </citation>
    <scope>NUCLEOTIDE SEQUENCE [LARGE SCALE GENOMIC DNA]</scope>
    <source>
        <strain evidence="2">AR-01</strain>
    </source>
</reference>
<comment type="caution">
    <text evidence="2">The sequence shown here is derived from an EMBL/GenBank/DDBJ whole genome shotgun (WGS) entry which is preliminary data.</text>
</comment>
<sequence length="82" mass="9184">QIDEDIVDYRPWYNPKGLDVTKKKESKVIHGPMLSISFEESFDDDDSTGEEQTRVDPDLVSDDNGNDSEIGEAAFASTNDED</sequence>
<evidence type="ECO:0000256" key="1">
    <source>
        <dbReference type="SAM" id="MobiDB-lite"/>
    </source>
</evidence>
<dbReference type="EMBL" id="JACEIK010002944">
    <property type="protein sequence ID" value="MCD9639574.1"/>
    <property type="molecule type" value="Genomic_DNA"/>
</dbReference>
<dbReference type="Proteomes" id="UP000823775">
    <property type="component" value="Unassembled WGS sequence"/>
</dbReference>
<proteinExistence type="predicted"/>
<feature type="compositionally biased region" description="Acidic residues" evidence="1">
    <location>
        <begin position="59"/>
        <end position="70"/>
    </location>
</feature>